<dbReference type="EMBL" id="BQNB010010443">
    <property type="protein sequence ID" value="GJS77379.1"/>
    <property type="molecule type" value="Genomic_DNA"/>
</dbReference>
<protein>
    <submittedName>
        <fullName evidence="2">Uncharacterized protein</fullName>
    </submittedName>
</protein>
<dbReference type="Proteomes" id="UP001151760">
    <property type="component" value="Unassembled WGS sequence"/>
</dbReference>
<feature type="region of interest" description="Disordered" evidence="1">
    <location>
        <begin position="366"/>
        <end position="411"/>
    </location>
</feature>
<gene>
    <name evidence="2" type="ORF">Tco_0727260</name>
</gene>
<reference evidence="2" key="2">
    <citation type="submission" date="2022-01" db="EMBL/GenBank/DDBJ databases">
        <authorList>
            <person name="Yamashiro T."/>
            <person name="Shiraishi A."/>
            <person name="Satake H."/>
            <person name="Nakayama K."/>
        </authorList>
    </citation>
    <scope>NUCLEOTIDE SEQUENCE</scope>
</reference>
<feature type="compositionally biased region" description="Basic and acidic residues" evidence="1">
    <location>
        <begin position="259"/>
        <end position="268"/>
    </location>
</feature>
<feature type="compositionally biased region" description="Basic and acidic residues" evidence="1">
    <location>
        <begin position="390"/>
        <end position="411"/>
    </location>
</feature>
<accession>A0ABQ4YHX6</accession>
<evidence type="ECO:0000256" key="1">
    <source>
        <dbReference type="SAM" id="MobiDB-lite"/>
    </source>
</evidence>
<keyword evidence="3" id="KW-1185">Reference proteome</keyword>
<evidence type="ECO:0000313" key="3">
    <source>
        <dbReference type="Proteomes" id="UP001151760"/>
    </source>
</evidence>
<feature type="region of interest" description="Disordered" evidence="1">
    <location>
        <begin position="579"/>
        <end position="622"/>
    </location>
</feature>
<organism evidence="2 3">
    <name type="scientific">Tanacetum coccineum</name>
    <dbReference type="NCBI Taxonomy" id="301880"/>
    <lineage>
        <taxon>Eukaryota</taxon>
        <taxon>Viridiplantae</taxon>
        <taxon>Streptophyta</taxon>
        <taxon>Embryophyta</taxon>
        <taxon>Tracheophyta</taxon>
        <taxon>Spermatophyta</taxon>
        <taxon>Magnoliopsida</taxon>
        <taxon>eudicotyledons</taxon>
        <taxon>Gunneridae</taxon>
        <taxon>Pentapetalae</taxon>
        <taxon>asterids</taxon>
        <taxon>campanulids</taxon>
        <taxon>Asterales</taxon>
        <taxon>Asteraceae</taxon>
        <taxon>Asteroideae</taxon>
        <taxon>Anthemideae</taxon>
        <taxon>Anthemidinae</taxon>
        <taxon>Tanacetum</taxon>
    </lineage>
</organism>
<feature type="compositionally biased region" description="Basic and acidic residues" evidence="1">
    <location>
        <begin position="594"/>
        <end position="619"/>
    </location>
</feature>
<feature type="region of interest" description="Disordered" evidence="1">
    <location>
        <begin position="259"/>
        <end position="302"/>
    </location>
</feature>
<feature type="compositionally biased region" description="Basic and acidic residues" evidence="1">
    <location>
        <begin position="368"/>
        <end position="382"/>
    </location>
</feature>
<proteinExistence type="predicted"/>
<sequence length="764" mass="87913">MMELQDLSLAGETQLVVVAKLQEIDKHFVELMVVGELLKANTVCNKKVLYKIVNVVERDNTVEQLVITDVDIRSVVNANETIRFMVDRQEITYTVDMFRATLKLPVETPTHPFIAPATLKFIQSFLNIVGYQGNVDNQKKDAIQYPRFTKLIIVDLMKKFASIPQRLEEDYHSIKNDIPLVSVYTTGNVTVKGMLILNEFLTDAIRETQEYKDYAKEFVWVNIPTIQPQPVESTQGTNRTPRAPRTLNPATAVVDDVVSEKKKGERVAGETSSPRSSLKVQIRQQSSFTTTSIPPLSDDRERDEIHEATLSSLTMHKTAKVAKEQENVAIVQEKLLEEDINKMVDKDDDFDATKFDDSIYLNDEEDTSDRIELVSHKDKPESVDNDDDAEEKKDDKKDDNNNDDDHTDHASIKVHVTVVRRLGKRRCRHPFLHPSPRIDLSSNMDINQELTASTSLPPATLSKQSKPISKRYAHILGAIHKMCRRQGIMMQQMQKKFVTNREFQDIKERVDGVLNDIVPKIALNATNDLIRDNLPGIVATAVMKEREALQATTNVLTIHPTTSTSTTLTTTSDLQHQLAKFEKSSSSSGPYKTDAFRKREHDDHHDDDAPPEGEKKSKNWDAWVDSPVIDEDEVIPEDETLELIEEFQNIDKRVPTIYDHERMKATLRDMMIWESRQEDIKRSKPYALVFYGPQRDPNEPLRYLYNKDLFFLKYGNTKEKRYVLSLHKIHDVPFLEDDLEEKINRWVRKEFKTFNEEARLSIQH</sequence>
<feature type="compositionally biased region" description="Polar residues" evidence="1">
    <location>
        <begin position="270"/>
        <end position="294"/>
    </location>
</feature>
<evidence type="ECO:0000313" key="2">
    <source>
        <dbReference type="EMBL" id="GJS77379.1"/>
    </source>
</evidence>
<name>A0ABQ4YHX6_9ASTR</name>
<comment type="caution">
    <text evidence="2">The sequence shown here is derived from an EMBL/GenBank/DDBJ whole genome shotgun (WGS) entry which is preliminary data.</text>
</comment>
<reference evidence="2" key="1">
    <citation type="journal article" date="2022" name="Int. J. Mol. Sci.">
        <title>Draft Genome of Tanacetum Coccineum: Genomic Comparison of Closely Related Tanacetum-Family Plants.</title>
        <authorList>
            <person name="Yamashiro T."/>
            <person name="Shiraishi A."/>
            <person name="Nakayama K."/>
            <person name="Satake H."/>
        </authorList>
    </citation>
    <scope>NUCLEOTIDE SEQUENCE</scope>
</reference>